<dbReference type="InterPro" id="IPR008822">
    <property type="entry name" value="Endonuclease_RusA-like"/>
</dbReference>
<dbReference type="SUPFAM" id="SSF103084">
    <property type="entry name" value="Holliday junction resolvase RusA"/>
    <property type="match status" value="1"/>
</dbReference>
<dbReference type="Gene3D" id="3.30.1330.70">
    <property type="entry name" value="Holliday junction resolvase RusA"/>
    <property type="match status" value="1"/>
</dbReference>
<evidence type="ECO:0000313" key="2">
    <source>
        <dbReference type="Proteomes" id="UP000543554"/>
    </source>
</evidence>
<proteinExistence type="predicted"/>
<keyword evidence="1" id="KW-0255">Endonuclease</keyword>
<dbReference type="RefSeq" id="WP_182556146.1">
    <property type="nucleotide sequence ID" value="NZ_BPRF01000004.1"/>
</dbReference>
<dbReference type="AlphaFoldDB" id="A0AA40S5U0"/>
<evidence type="ECO:0000313" key="1">
    <source>
        <dbReference type="EMBL" id="MBA8915065.1"/>
    </source>
</evidence>
<dbReference type="GO" id="GO:0006281">
    <property type="term" value="P:DNA repair"/>
    <property type="evidence" value="ECO:0007669"/>
    <property type="project" value="InterPro"/>
</dbReference>
<keyword evidence="2" id="KW-1185">Reference proteome</keyword>
<organism evidence="1 2">
    <name type="scientific">Methylorubrum thiocyanatum</name>
    <dbReference type="NCBI Taxonomy" id="47958"/>
    <lineage>
        <taxon>Bacteria</taxon>
        <taxon>Pseudomonadati</taxon>
        <taxon>Pseudomonadota</taxon>
        <taxon>Alphaproteobacteria</taxon>
        <taxon>Hyphomicrobiales</taxon>
        <taxon>Methylobacteriaceae</taxon>
        <taxon>Methylorubrum</taxon>
    </lineage>
</organism>
<name>A0AA40S5U0_9HYPH</name>
<gene>
    <name evidence="1" type="ORF">HNR51_004161</name>
</gene>
<dbReference type="InterPro" id="IPR036614">
    <property type="entry name" value="RusA-like_sf"/>
</dbReference>
<keyword evidence="1" id="KW-0540">Nuclease</keyword>
<reference evidence="1 2" key="1">
    <citation type="submission" date="2020-08" db="EMBL/GenBank/DDBJ databases">
        <title>Genomic Encyclopedia of Type Strains, Phase IV (KMG-IV): sequencing the most valuable type-strain genomes for metagenomic binning, comparative biology and taxonomic classification.</title>
        <authorList>
            <person name="Goeker M."/>
        </authorList>
    </citation>
    <scope>NUCLEOTIDE SEQUENCE [LARGE SCALE GENOMIC DNA]</scope>
    <source>
        <strain evidence="1 2">DSM 11490</strain>
    </source>
</reference>
<dbReference type="EMBL" id="JACJIB010000007">
    <property type="protein sequence ID" value="MBA8915065.1"/>
    <property type="molecule type" value="Genomic_DNA"/>
</dbReference>
<dbReference type="Pfam" id="PF05866">
    <property type="entry name" value="RusA"/>
    <property type="match status" value="1"/>
</dbReference>
<dbReference type="GO" id="GO:0004519">
    <property type="term" value="F:endonuclease activity"/>
    <property type="evidence" value="ECO:0007669"/>
    <property type="project" value="UniProtKB-KW"/>
</dbReference>
<sequence length="202" mass="23271">MNDAPLSKQGKKQRREGLLKSTSEELNKIPFLFSDDVEITIELFLHEQNRYETDRSADIDNVVKPLLDVMTGPNGLMIDDNQVQSIRNFWVDTDESEHAIVTVSPLLEGTVQKGGLVFVNMWKQMYFPLNEKLPPKAVSLFLDALSGHIKTRNYLEQNGADYNTLRRMLPIQRLFHKTRITAFNVKSFDEMRNLFPTTKPDV</sequence>
<dbReference type="GO" id="GO:0006310">
    <property type="term" value="P:DNA recombination"/>
    <property type="evidence" value="ECO:0007669"/>
    <property type="project" value="InterPro"/>
</dbReference>
<dbReference type="GO" id="GO:0000287">
    <property type="term" value="F:magnesium ion binding"/>
    <property type="evidence" value="ECO:0007669"/>
    <property type="project" value="InterPro"/>
</dbReference>
<comment type="caution">
    <text evidence="1">The sequence shown here is derived from an EMBL/GenBank/DDBJ whole genome shotgun (WGS) entry which is preliminary data.</text>
</comment>
<accession>A0AA40S5U0</accession>
<protein>
    <submittedName>
        <fullName evidence="1">Holliday junction resolvase RusA-like endonuclease</fullName>
    </submittedName>
</protein>
<keyword evidence="1" id="KW-0378">Hydrolase</keyword>
<dbReference type="Proteomes" id="UP000543554">
    <property type="component" value="Unassembled WGS sequence"/>
</dbReference>